<evidence type="ECO:0000313" key="1">
    <source>
        <dbReference type="EMBL" id="CAG8546734.1"/>
    </source>
</evidence>
<dbReference type="Proteomes" id="UP000789860">
    <property type="component" value="Unassembled WGS sequence"/>
</dbReference>
<protein>
    <submittedName>
        <fullName evidence="1">2866_t:CDS:1</fullName>
    </submittedName>
</protein>
<keyword evidence="2" id="KW-1185">Reference proteome</keyword>
<comment type="caution">
    <text evidence="1">The sequence shown here is derived from an EMBL/GenBank/DDBJ whole genome shotgun (WGS) entry which is preliminary data.</text>
</comment>
<proteinExistence type="predicted"/>
<dbReference type="EMBL" id="CAJVPM010007533">
    <property type="protein sequence ID" value="CAG8546734.1"/>
    <property type="molecule type" value="Genomic_DNA"/>
</dbReference>
<name>A0ACA9LRL5_9GLOM</name>
<organism evidence="1 2">
    <name type="scientific">Scutellospora calospora</name>
    <dbReference type="NCBI Taxonomy" id="85575"/>
    <lineage>
        <taxon>Eukaryota</taxon>
        <taxon>Fungi</taxon>
        <taxon>Fungi incertae sedis</taxon>
        <taxon>Mucoromycota</taxon>
        <taxon>Glomeromycotina</taxon>
        <taxon>Glomeromycetes</taxon>
        <taxon>Diversisporales</taxon>
        <taxon>Gigasporaceae</taxon>
        <taxon>Scutellospora</taxon>
    </lineage>
</organism>
<accession>A0ACA9LRL5</accession>
<reference evidence="1" key="1">
    <citation type="submission" date="2021-06" db="EMBL/GenBank/DDBJ databases">
        <authorList>
            <person name="Kallberg Y."/>
            <person name="Tangrot J."/>
            <person name="Rosling A."/>
        </authorList>
    </citation>
    <scope>NUCLEOTIDE SEQUENCE</scope>
    <source>
        <strain evidence="1">AU212A</strain>
    </source>
</reference>
<sequence>MVNANEWLNEKIPVNQRAQATSLYIYRQCQSGHTVHQNNCNNCVNKNNCSTAPTFQFYNTVLEGELDLNDFVNLQQLSICGTGQGQDQQQKLTSLKIDKCNKLDRLTINFNNTSLNNLFGENNSNFNRVKSQVERLTSIIRNVI</sequence>
<evidence type="ECO:0000313" key="2">
    <source>
        <dbReference type="Proteomes" id="UP000789860"/>
    </source>
</evidence>
<gene>
    <name evidence="1" type="ORF">SCALOS_LOCUS5039</name>
</gene>